<evidence type="ECO:0000313" key="2">
    <source>
        <dbReference type="EMBL" id="TKR30929.1"/>
    </source>
</evidence>
<sequence>MKRTALAFALAALPFAALAHKAWLQPSQTVIAGENPVVTVDAAVSNDLFYFNHVPLKLDNLAIVAPDGSEQQPSNPATGKYRSVFDVELKQTGTYRIGVTNDYATASWEENGQPKRWRGTPAAFATEVPKNAKNLQTGQSVSRVETFVTNGSPNDTALKPSGNGLELVPVTHPNDLFAKEEAKFRFQIDGKPAAGLEIEIIRGGTRYRNAQDEIKVKTDANGEFAVTWPEAGMYWLEATSQDAKVTVPGAKQRRLGYVVTLEVLPQ</sequence>
<gene>
    <name evidence="2" type="ORF">FCE95_12625</name>
</gene>
<dbReference type="InterPro" id="IPR019613">
    <property type="entry name" value="DUF4198"/>
</dbReference>
<feature type="chain" id="PRO_5020807533" evidence="1">
    <location>
        <begin position="20"/>
        <end position="266"/>
    </location>
</feature>
<evidence type="ECO:0000256" key="1">
    <source>
        <dbReference type="SAM" id="SignalP"/>
    </source>
</evidence>
<dbReference type="AlphaFoldDB" id="A0A4U5JWR2"/>
<dbReference type="OrthoDB" id="5943at2"/>
<comment type="caution">
    <text evidence="2">The sequence shown here is derived from an EMBL/GenBank/DDBJ whole genome shotgun (WGS) entry which is preliminary data.</text>
</comment>
<keyword evidence="1" id="KW-0732">Signal</keyword>
<organism evidence="2 3">
    <name type="scientific">Luteimonas gilva</name>
    <dbReference type="NCBI Taxonomy" id="2572684"/>
    <lineage>
        <taxon>Bacteria</taxon>
        <taxon>Pseudomonadati</taxon>
        <taxon>Pseudomonadota</taxon>
        <taxon>Gammaproteobacteria</taxon>
        <taxon>Lysobacterales</taxon>
        <taxon>Lysobacteraceae</taxon>
        <taxon>Luteimonas</taxon>
    </lineage>
</organism>
<dbReference type="Proteomes" id="UP000308707">
    <property type="component" value="Unassembled WGS sequence"/>
</dbReference>
<name>A0A4U5JWR2_9GAMM</name>
<evidence type="ECO:0000313" key="3">
    <source>
        <dbReference type="Proteomes" id="UP000308707"/>
    </source>
</evidence>
<dbReference type="Pfam" id="PF10670">
    <property type="entry name" value="DUF4198"/>
    <property type="match status" value="1"/>
</dbReference>
<reference evidence="2 3" key="1">
    <citation type="submission" date="2019-04" db="EMBL/GenBank/DDBJ databases">
        <title>Reference strain of H23.</title>
        <authorList>
            <person name="Luo X."/>
        </authorList>
    </citation>
    <scope>NUCLEOTIDE SEQUENCE [LARGE SCALE GENOMIC DNA]</scope>
    <source>
        <strain evidence="2 3">H23</strain>
    </source>
</reference>
<dbReference type="EMBL" id="SZUA01000002">
    <property type="protein sequence ID" value="TKR30929.1"/>
    <property type="molecule type" value="Genomic_DNA"/>
</dbReference>
<accession>A0A4U5JWR2</accession>
<dbReference type="RefSeq" id="WP_137267360.1">
    <property type="nucleotide sequence ID" value="NZ_SZUA01000002.1"/>
</dbReference>
<proteinExistence type="predicted"/>
<protein>
    <submittedName>
        <fullName evidence="2">DUF4198 domain-containing protein</fullName>
    </submittedName>
</protein>
<feature type="signal peptide" evidence="1">
    <location>
        <begin position="1"/>
        <end position="19"/>
    </location>
</feature>
<keyword evidence="3" id="KW-1185">Reference proteome</keyword>